<gene>
    <name evidence="1" type="ORF">NIES23_10330</name>
</gene>
<protein>
    <submittedName>
        <fullName evidence="1">Uncharacterized protein</fullName>
    </submittedName>
</protein>
<dbReference type="Proteomes" id="UP000217507">
    <property type="component" value="Chromosome"/>
</dbReference>
<sequence>MLPLKGLLHISTVTHDKKDGINLHDKRLVSKTMSAFSCIVQQSCVKDLRLPQFKFCKAVDKPLGDFRGLIYKVFGDKLAKLWLQGLSGNICTDADVDTRKQGH</sequence>
<dbReference type="AlphaFoldDB" id="A0A1Z4KH20"/>
<evidence type="ECO:0000313" key="2">
    <source>
        <dbReference type="Proteomes" id="UP000217507"/>
    </source>
</evidence>
<organism evidence="1 2">
    <name type="scientific">Trichormus variabilis NIES-23</name>
    <dbReference type="NCBI Taxonomy" id="1973479"/>
    <lineage>
        <taxon>Bacteria</taxon>
        <taxon>Bacillati</taxon>
        <taxon>Cyanobacteriota</taxon>
        <taxon>Cyanophyceae</taxon>
        <taxon>Nostocales</taxon>
        <taxon>Nostocaceae</taxon>
        <taxon>Trichormus</taxon>
    </lineage>
</organism>
<dbReference type="EMBL" id="AP018216">
    <property type="protein sequence ID" value="BAY68249.1"/>
    <property type="molecule type" value="Genomic_DNA"/>
</dbReference>
<accession>A0A1Z4KH20</accession>
<reference evidence="1 2" key="1">
    <citation type="submission" date="2017-06" db="EMBL/GenBank/DDBJ databases">
        <title>Genome sequencing of cyanobaciteial culture collection at National Institute for Environmental Studies (NIES).</title>
        <authorList>
            <person name="Hirose Y."/>
            <person name="Shimura Y."/>
            <person name="Fujisawa T."/>
            <person name="Nakamura Y."/>
            <person name="Kawachi M."/>
        </authorList>
    </citation>
    <scope>NUCLEOTIDE SEQUENCE [LARGE SCALE GENOMIC DNA]</scope>
    <source>
        <strain evidence="1 2">NIES-23</strain>
    </source>
</reference>
<evidence type="ECO:0000313" key="1">
    <source>
        <dbReference type="EMBL" id="BAY68249.1"/>
    </source>
</evidence>
<proteinExistence type="predicted"/>
<name>A0A1Z4KH20_ANAVA</name>